<keyword evidence="2" id="KW-1185">Reference proteome</keyword>
<dbReference type="EMBL" id="BTGU01000045">
    <property type="protein sequence ID" value="GMN53175.1"/>
    <property type="molecule type" value="Genomic_DNA"/>
</dbReference>
<protein>
    <submittedName>
        <fullName evidence="1">Uncharacterized protein</fullName>
    </submittedName>
</protein>
<proteinExistence type="predicted"/>
<gene>
    <name evidence="1" type="ORF">TIFTF001_022312</name>
</gene>
<dbReference type="AlphaFoldDB" id="A0AA88AJQ4"/>
<organism evidence="1 2">
    <name type="scientific">Ficus carica</name>
    <name type="common">Common fig</name>
    <dbReference type="NCBI Taxonomy" id="3494"/>
    <lineage>
        <taxon>Eukaryota</taxon>
        <taxon>Viridiplantae</taxon>
        <taxon>Streptophyta</taxon>
        <taxon>Embryophyta</taxon>
        <taxon>Tracheophyta</taxon>
        <taxon>Spermatophyta</taxon>
        <taxon>Magnoliopsida</taxon>
        <taxon>eudicotyledons</taxon>
        <taxon>Gunneridae</taxon>
        <taxon>Pentapetalae</taxon>
        <taxon>rosids</taxon>
        <taxon>fabids</taxon>
        <taxon>Rosales</taxon>
        <taxon>Moraceae</taxon>
        <taxon>Ficeae</taxon>
        <taxon>Ficus</taxon>
    </lineage>
</organism>
<evidence type="ECO:0000313" key="1">
    <source>
        <dbReference type="EMBL" id="GMN53175.1"/>
    </source>
</evidence>
<name>A0AA88AJQ4_FICCA</name>
<comment type="caution">
    <text evidence="1">The sequence shown here is derived from an EMBL/GenBank/DDBJ whole genome shotgun (WGS) entry which is preliminary data.</text>
</comment>
<evidence type="ECO:0000313" key="2">
    <source>
        <dbReference type="Proteomes" id="UP001187192"/>
    </source>
</evidence>
<sequence>MMSSKFPHIVLTCTRTDLVHGLSWTELAAPTTPLLRATVSNLMAICDARRWSIAGRTVMNGNCYAFCDQIYIVTELVSEQGVPAFQFHRIMDDDRAAAYAFHGMLPLIFDKTRRTVSLAGWLQDMELIFRICHIEAHLQVLLASRCLAVDVFRRAGDSRRIDAMLPHIPRDLGNPELQALHLPRVGLPPEVKQLVPAMMMGVTLETSIITSIKLSNVTPFIVAGTNCLTSGGNPSLGRCNACNSGLPKSRGM</sequence>
<dbReference type="Proteomes" id="UP001187192">
    <property type="component" value="Unassembled WGS sequence"/>
</dbReference>
<reference evidence="1" key="1">
    <citation type="submission" date="2023-07" db="EMBL/GenBank/DDBJ databases">
        <title>draft genome sequence of fig (Ficus carica).</title>
        <authorList>
            <person name="Takahashi T."/>
            <person name="Nishimura K."/>
        </authorList>
    </citation>
    <scope>NUCLEOTIDE SEQUENCE</scope>
</reference>
<accession>A0AA88AJQ4</accession>